<dbReference type="AlphaFoldDB" id="A0AAN9Q8I8"/>
<sequence>MNLKLRRAKWLTMHGTSRTSSTNPENSYRRHLKIMTMPGCLMSTRSLSFVENMGNVHFAATYMHARGGPPPLREWGFDKGKVSLLHEFLPRITWIFSPLLVLRITLVESRVQCCVASWTCSKHYTSGPVNLRRSSSKLHKAIENLVLCRSRISGITDIQFEN</sequence>
<evidence type="ECO:0000313" key="2">
    <source>
        <dbReference type="Proteomes" id="UP001367508"/>
    </source>
</evidence>
<proteinExistence type="predicted"/>
<gene>
    <name evidence="1" type="ORF">VNO77_23029</name>
</gene>
<dbReference type="Proteomes" id="UP001367508">
    <property type="component" value="Unassembled WGS sequence"/>
</dbReference>
<dbReference type="EMBL" id="JAYMYQ010000005">
    <property type="protein sequence ID" value="KAK7328895.1"/>
    <property type="molecule type" value="Genomic_DNA"/>
</dbReference>
<accession>A0AAN9Q8I8</accession>
<organism evidence="1 2">
    <name type="scientific">Canavalia gladiata</name>
    <name type="common">Sword bean</name>
    <name type="synonym">Dolichos gladiatus</name>
    <dbReference type="NCBI Taxonomy" id="3824"/>
    <lineage>
        <taxon>Eukaryota</taxon>
        <taxon>Viridiplantae</taxon>
        <taxon>Streptophyta</taxon>
        <taxon>Embryophyta</taxon>
        <taxon>Tracheophyta</taxon>
        <taxon>Spermatophyta</taxon>
        <taxon>Magnoliopsida</taxon>
        <taxon>eudicotyledons</taxon>
        <taxon>Gunneridae</taxon>
        <taxon>Pentapetalae</taxon>
        <taxon>rosids</taxon>
        <taxon>fabids</taxon>
        <taxon>Fabales</taxon>
        <taxon>Fabaceae</taxon>
        <taxon>Papilionoideae</taxon>
        <taxon>50 kb inversion clade</taxon>
        <taxon>NPAAA clade</taxon>
        <taxon>indigoferoid/millettioid clade</taxon>
        <taxon>Phaseoleae</taxon>
        <taxon>Canavalia</taxon>
    </lineage>
</organism>
<protein>
    <submittedName>
        <fullName evidence="1">Uncharacterized protein</fullName>
    </submittedName>
</protein>
<name>A0AAN9Q8I8_CANGL</name>
<evidence type="ECO:0000313" key="1">
    <source>
        <dbReference type="EMBL" id="KAK7328895.1"/>
    </source>
</evidence>
<keyword evidence="2" id="KW-1185">Reference proteome</keyword>
<comment type="caution">
    <text evidence="1">The sequence shown here is derived from an EMBL/GenBank/DDBJ whole genome shotgun (WGS) entry which is preliminary data.</text>
</comment>
<reference evidence="1 2" key="1">
    <citation type="submission" date="2024-01" db="EMBL/GenBank/DDBJ databases">
        <title>The genomes of 5 underutilized Papilionoideae crops provide insights into root nodulation and disease resistanc.</title>
        <authorList>
            <person name="Jiang F."/>
        </authorList>
    </citation>
    <scope>NUCLEOTIDE SEQUENCE [LARGE SCALE GENOMIC DNA]</scope>
    <source>
        <strain evidence="1">LVBAO_FW01</strain>
        <tissue evidence="1">Leaves</tissue>
    </source>
</reference>